<dbReference type="PANTHER" id="PTHR10491:SF4">
    <property type="entry name" value="METHIONINE ADENOSYLTRANSFERASE 2 SUBUNIT BETA"/>
    <property type="match status" value="1"/>
</dbReference>
<dbReference type="GO" id="GO:0008831">
    <property type="term" value="F:dTDP-4-dehydrorhamnose reductase activity"/>
    <property type="evidence" value="ECO:0007669"/>
    <property type="project" value="TreeGrafter"/>
</dbReference>
<organism evidence="2">
    <name type="scientific">marine sediment metagenome</name>
    <dbReference type="NCBI Taxonomy" id="412755"/>
    <lineage>
        <taxon>unclassified sequences</taxon>
        <taxon>metagenomes</taxon>
        <taxon>ecological metagenomes</taxon>
    </lineage>
</organism>
<dbReference type="Pfam" id="PF04321">
    <property type="entry name" value="RmlD_sub_bind"/>
    <property type="match status" value="1"/>
</dbReference>
<gene>
    <name evidence="2" type="ORF">LCGC14_1514600</name>
</gene>
<sequence>MKKIIGTDKILKKILIIGSNGFLGYNLHQIKEKKEFKDLNYFFIAADVEQSNIEENIPFHFIDITKKESFFKKIIKISPDIVILTAAMTNVDKCEKDKKLAVKINTEGPINVIRACNKAESKLIFVSTDFVFDGKKEGYYTEKDTPNPLNHYAKTKFDAEQALINSEIEYLICRTAVLYGWNSSKLNFITWVLKNLEQNKKIFIVKDQINSPTFVRNLAEIILKLIEKDIKGIIHTVGDVALSRYEIAQKCAEIFEFKNELIFPIDEFENITVNGNIILGGQILLEVDQLINASILPTIDNKFDIGSPS</sequence>
<dbReference type="InterPro" id="IPR029903">
    <property type="entry name" value="RmlD-like-bd"/>
</dbReference>
<protein>
    <recommendedName>
        <fullName evidence="1">RmlD-like substrate binding domain-containing protein</fullName>
    </recommendedName>
</protein>
<dbReference type="SUPFAM" id="SSF51735">
    <property type="entry name" value="NAD(P)-binding Rossmann-fold domains"/>
    <property type="match status" value="1"/>
</dbReference>
<accession>A0A0F9LFZ8</accession>
<dbReference type="Gene3D" id="3.40.50.720">
    <property type="entry name" value="NAD(P)-binding Rossmann-like Domain"/>
    <property type="match status" value="1"/>
</dbReference>
<name>A0A0F9LFZ8_9ZZZZ</name>
<dbReference type="InterPro" id="IPR036291">
    <property type="entry name" value="NAD(P)-bd_dom_sf"/>
</dbReference>
<dbReference type="CDD" id="cd05254">
    <property type="entry name" value="dTDP_HR_like_SDR_e"/>
    <property type="match status" value="1"/>
</dbReference>
<dbReference type="GO" id="GO:0019305">
    <property type="term" value="P:dTDP-rhamnose biosynthetic process"/>
    <property type="evidence" value="ECO:0007669"/>
    <property type="project" value="TreeGrafter"/>
</dbReference>
<dbReference type="InterPro" id="IPR005913">
    <property type="entry name" value="dTDP_dehydrorham_reduct"/>
</dbReference>
<comment type="caution">
    <text evidence="2">The sequence shown here is derived from an EMBL/GenBank/DDBJ whole genome shotgun (WGS) entry which is preliminary data.</text>
</comment>
<evidence type="ECO:0000259" key="1">
    <source>
        <dbReference type="Pfam" id="PF04321"/>
    </source>
</evidence>
<dbReference type="AlphaFoldDB" id="A0A0F9LFZ8"/>
<feature type="non-terminal residue" evidence="2">
    <location>
        <position position="309"/>
    </location>
</feature>
<dbReference type="EMBL" id="LAZR01011157">
    <property type="protein sequence ID" value="KKM63125.1"/>
    <property type="molecule type" value="Genomic_DNA"/>
</dbReference>
<feature type="domain" description="RmlD-like substrate binding" evidence="1">
    <location>
        <begin position="13"/>
        <end position="267"/>
    </location>
</feature>
<dbReference type="PANTHER" id="PTHR10491">
    <property type="entry name" value="DTDP-4-DEHYDRORHAMNOSE REDUCTASE"/>
    <property type="match status" value="1"/>
</dbReference>
<reference evidence="2" key="1">
    <citation type="journal article" date="2015" name="Nature">
        <title>Complex archaea that bridge the gap between prokaryotes and eukaryotes.</title>
        <authorList>
            <person name="Spang A."/>
            <person name="Saw J.H."/>
            <person name="Jorgensen S.L."/>
            <person name="Zaremba-Niedzwiedzka K."/>
            <person name="Martijn J."/>
            <person name="Lind A.E."/>
            <person name="van Eijk R."/>
            <person name="Schleper C."/>
            <person name="Guy L."/>
            <person name="Ettema T.J."/>
        </authorList>
    </citation>
    <scope>NUCLEOTIDE SEQUENCE</scope>
</reference>
<evidence type="ECO:0000313" key="2">
    <source>
        <dbReference type="EMBL" id="KKM63125.1"/>
    </source>
</evidence>
<dbReference type="GO" id="GO:0005829">
    <property type="term" value="C:cytosol"/>
    <property type="evidence" value="ECO:0007669"/>
    <property type="project" value="TreeGrafter"/>
</dbReference>
<proteinExistence type="predicted"/>